<evidence type="ECO:0000256" key="3">
    <source>
        <dbReference type="ARBA" id="ARBA00022517"/>
    </source>
</evidence>
<dbReference type="PIRSF" id="PIRSF017302">
    <property type="entry name" value="Gltscr2"/>
    <property type="match status" value="1"/>
</dbReference>
<organism evidence="7 8">
    <name type="scientific">Pseudovirgaria hyperparasitica</name>
    <dbReference type="NCBI Taxonomy" id="470096"/>
    <lineage>
        <taxon>Eukaryota</taxon>
        <taxon>Fungi</taxon>
        <taxon>Dikarya</taxon>
        <taxon>Ascomycota</taxon>
        <taxon>Pezizomycotina</taxon>
        <taxon>Dothideomycetes</taxon>
        <taxon>Dothideomycetes incertae sedis</taxon>
        <taxon>Acrospermales</taxon>
        <taxon>Acrospermaceae</taxon>
        <taxon>Pseudovirgaria</taxon>
    </lineage>
</organism>
<dbReference type="OrthoDB" id="5072at2759"/>
<evidence type="ECO:0000256" key="1">
    <source>
        <dbReference type="ARBA" id="ARBA00008838"/>
    </source>
</evidence>
<keyword evidence="4 5" id="KW-0539">Nucleus</keyword>
<dbReference type="EMBL" id="ML996580">
    <property type="protein sequence ID" value="KAF2754604.1"/>
    <property type="molecule type" value="Genomic_DNA"/>
</dbReference>
<evidence type="ECO:0000256" key="4">
    <source>
        <dbReference type="ARBA" id="ARBA00023242"/>
    </source>
</evidence>
<feature type="region of interest" description="Disordered" evidence="6">
    <location>
        <begin position="181"/>
        <end position="202"/>
    </location>
</feature>
<feature type="region of interest" description="Disordered" evidence="6">
    <location>
        <begin position="1"/>
        <end position="23"/>
    </location>
</feature>
<dbReference type="PANTHER" id="PTHR14211:SF7">
    <property type="entry name" value="RIBOSOME BIOGENESIS PROTEIN NOP53"/>
    <property type="match status" value="1"/>
</dbReference>
<dbReference type="GeneID" id="54480338"/>
<dbReference type="GO" id="GO:0005730">
    <property type="term" value="C:nucleolus"/>
    <property type="evidence" value="ECO:0007669"/>
    <property type="project" value="UniProtKB-SubCell"/>
</dbReference>
<dbReference type="Pfam" id="PF07767">
    <property type="entry name" value="Nop53"/>
    <property type="match status" value="1"/>
</dbReference>
<feature type="region of interest" description="Disordered" evidence="6">
    <location>
        <begin position="221"/>
        <end position="304"/>
    </location>
</feature>
<accession>A0A6A6VY28</accession>
<evidence type="ECO:0000313" key="8">
    <source>
        <dbReference type="Proteomes" id="UP000799437"/>
    </source>
</evidence>
<keyword evidence="3 5" id="KW-0690">Ribosome biogenesis</keyword>
<feature type="region of interest" description="Disordered" evidence="6">
    <location>
        <begin position="90"/>
        <end position="121"/>
    </location>
</feature>
<evidence type="ECO:0000256" key="6">
    <source>
        <dbReference type="SAM" id="MobiDB-lite"/>
    </source>
</evidence>
<proteinExistence type="inferred from homology"/>
<reference evidence="7" key="1">
    <citation type="journal article" date="2020" name="Stud. Mycol.">
        <title>101 Dothideomycetes genomes: a test case for predicting lifestyles and emergence of pathogens.</title>
        <authorList>
            <person name="Haridas S."/>
            <person name="Albert R."/>
            <person name="Binder M."/>
            <person name="Bloem J."/>
            <person name="Labutti K."/>
            <person name="Salamov A."/>
            <person name="Andreopoulos B."/>
            <person name="Baker S."/>
            <person name="Barry K."/>
            <person name="Bills G."/>
            <person name="Bluhm B."/>
            <person name="Cannon C."/>
            <person name="Castanera R."/>
            <person name="Culley D."/>
            <person name="Daum C."/>
            <person name="Ezra D."/>
            <person name="Gonzalez J."/>
            <person name="Henrissat B."/>
            <person name="Kuo A."/>
            <person name="Liang C."/>
            <person name="Lipzen A."/>
            <person name="Lutzoni F."/>
            <person name="Magnuson J."/>
            <person name="Mondo S."/>
            <person name="Nolan M."/>
            <person name="Ohm R."/>
            <person name="Pangilinan J."/>
            <person name="Park H.-J."/>
            <person name="Ramirez L."/>
            <person name="Alfaro M."/>
            <person name="Sun H."/>
            <person name="Tritt A."/>
            <person name="Yoshinaga Y."/>
            <person name="Zwiers L.-H."/>
            <person name="Turgeon B."/>
            <person name="Goodwin S."/>
            <person name="Spatafora J."/>
            <person name="Crous P."/>
            <person name="Grigoriev I."/>
        </authorList>
    </citation>
    <scope>NUCLEOTIDE SEQUENCE</scope>
    <source>
        <strain evidence="7">CBS 121739</strain>
    </source>
</reference>
<dbReference type="GO" id="GO:0008097">
    <property type="term" value="F:5S rRNA binding"/>
    <property type="evidence" value="ECO:0007669"/>
    <property type="project" value="TreeGrafter"/>
</dbReference>
<evidence type="ECO:0000256" key="5">
    <source>
        <dbReference type="PIRNR" id="PIRNR017302"/>
    </source>
</evidence>
<feature type="compositionally biased region" description="Basic and acidic residues" evidence="6">
    <location>
        <begin position="282"/>
        <end position="304"/>
    </location>
</feature>
<feature type="compositionally biased region" description="Acidic residues" evidence="6">
    <location>
        <begin position="249"/>
        <end position="261"/>
    </location>
</feature>
<dbReference type="AlphaFoldDB" id="A0A6A6VY28"/>
<feature type="compositionally biased region" description="Basic and acidic residues" evidence="6">
    <location>
        <begin position="222"/>
        <end position="239"/>
    </location>
</feature>
<dbReference type="GO" id="GO:0000027">
    <property type="term" value="P:ribosomal large subunit assembly"/>
    <property type="evidence" value="ECO:0007669"/>
    <property type="project" value="UniProtKB-UniRule"/>
</dbReference>
<name>A0A6A6VY28_9PEZI</name>
<dbReference type="GO" id="GO:0005654">
    <property type="term" value="C:nucleoplasm"/>
    <property type="evidence" value="ECO:0007669"/>
    <property type="project" value="UniProtKB-SubCell"/>
</dbReference>
<dbReference type="Proteomes" id="UP000799437">
    <property type="component" value="Unassembled WGS sequence"/>
</dbReference>
<protein>
    <recommendedName>
        <fullName evidence="2 5">Ribosome biogenesis protein NOP53</fullName>
    </recommendedName>
</protein>
<keyword evidence="8" id="KW-1185">Reference proteome</keyword>
<dbReference type="InterPro" id="IPR011687">
    <property type="entry name" value="Nop53/GLTSCR2"/>
</dbReference>
<comment type="function">
    <text evidence="5">May play a role in ribosome biogenesis.</text>
</comment>
<gene>
    <name evidence="7" type="ORF">EJ05DRAFT_146104</name>
</gene>
<dbReference type="PANTHER" id="PTHR14211">
    <property type="entry name" value="GLIOMA SUPPRESSOR CANDIDATE REGION GENE 2"/>
    <property type="match status" value="1"/>
</dbReference>
<evidence type="ECO:0000313" key="7">
    <source>
        <dbReference type="EMBL" id="KAF2754604.1"/>
    </source>
</evidence>
<evidence type="ECO:0000256" key="2">
    <source>
        <dbReference type="ARBA" id="ARBA00018339"/>
    </source>
</evidence>
<comment type="subcellular location">
    <subcellularLocation>
        <location evidence="5">Nucleus</location>
        <location evidence="5">Nucleolus</location>
    </subcellularLocation>
    <subcellularLocation>
        <location evidence="5">Nucleus</location>
        <location evidence="5">Nucleoplasm</location>
    </subcellularLocation>
</comment>
<dbReference type="RefSeq" id="XP_033597055.1">
    <property type="nucleotide sequence ID" value="XM_033739284.1"/>
</dbReference>
<comment type="similarity">
    <text evidence="1 5">Belongs to the NOP53 family.</text>
</comment>
<sequence>MSETAKSAPAQYKQPSRKGKKAWRKNVDVTEVNEGLKNLRDELILGGVVAEKSADDLFAVDTAGSATIQKSYNKKNKPLRADEILAQRSAIPAVSSRKRLSDGDSQSSNKRRKNGVSHKEYDRLRSIAYGGDAVNKDVVEVHGAAYDPWAPTENQVDPRFNFLEEKKARVEPKSLKEAPISLTKSGKAVPAVRKPKAGRSYNPQVDDWEALLTKLGGEEVEAEKKRLTTAKEEAERMEKALATAAEPDPVTDDEDGFESEWEGIQSEAEDETLKQKRPQRKTQAERNKINRRKEAEALLRHEKKQLEKEKQVAKIKIFAQELARKENARKVALAVQAPEDVDSDSSDEELRRKRLGKIRVPEAPLEVLLTEDLTDSLRKLKPEGNLLNDRFRNMMVNGKIESRRRISQPKKRKVALTEKWSYKDWKLN</sequence>
<dbReference type="GO" id="GO:0006364">
    <property type="term" value="P:rRNA processing"/>
    <property type="evidence" value="ECO:0007669"/>
    <property type="project" value="TreeGrafter"/>
</dbReference>